<name>A0A439CYS1_9PEZI</name>
<keyword evidence="3" id="KW-1185">Reference proteome</keyword>
<reference evidence="2 3" key="1">
    <citation type="submission" date="2018-12" db="EMBL/GenBank/DDBJ databases">
        <title>Draft genome sequence of Xylaria grammica IHI A82.</title>
        <authorList>
            <person name="Buettner E."/>
            <person name="Kellner H."/>
        </authorList>
    </citation>
    <scope>NUCLEOTIDE SEQUENCE [LARGE SCALE GENOMIC DNA]</scope>
    <source>
        <strain evidence="2 3">IHI A82</strain>
    </source>
</reference>
<dbReference type="AlphaFoldDB" id="A0A439CYS1"/>
<dbReference type="EMBL" id="RYZI01000263">
    <property type="protein sequence ID" value="RWA07372.1"/>
    <property type="molecule type" value="Genomic_DNA"/>
</dbReference>
<dbReference type="InterPro" id="IPR002575">
    <property type="entry name" value="Aminoglycoside_PTrfase"/>
</dbReference>
<proteinExistence type="predicted"/>
<protein>
    <recommendedName>
        <fullName evidence="1">Aminoglycoside phosphotransferase domain-containing protein</fullName>
    </recommendedName>
</protein>
<evidence type="ECO:0000313" key="3">
    <source>
        <dbReference type="Proteomes" id="UP000286045"/>
    </source>
</evidence>
<evidence type="ECO:0000313" key="2">
    <source>
        <dbReference type="EMBL" id="RWA07372.1"/>
    </source>
</evidence>
<dbReference type="Pfam" id="PF01636">
    <property type="entry name" value="APH"/>
    <property type="match status" value="1"/>
</dbReference>
<sequence>MDNLSKYQLNRFFKELSSISKEACDNEAAAIKGGGTVMPTRLQGSQSYTVQVGDETNALIVQFRHPNYPLDVNLQVAARETYGPLVPRCQHLERRLDPLHVYIMDDVSGEALLTSRYALQRLENFHLLKQTVQDFAVFSAFAWHRRPTSMPSFSKESIQSDYSSRLRHGYPMVINHGDLLENNIHVDVQTGHLAGIVDWRDAKVGPFATQLWGLENILGIRGSTGMRFHSRHSELRQLFWQTLDEEIGDESEGFREAIRTARMVGLFLANGDFADLPVDERERDLAVLESTVSQLPDIGLWTSGGGGEHFAVHIS</sequence>
<accession>A0A439CYS1</accession>
<dbReference type="STRING" id="363999.A0A439CYS1"/>
<comment type="caution">
    <text evidence="2">The sequence shown here is derived from an EMBL/GenBank/DDBJ whole genome shotgun (WGS) entry which is preliminary data.</text>
</comment>
<dbReference type="Proteomes" id="UP000286045">
    <property type="component" value="Unassembled WGS sequence"/>
</dbReference>
<organism evidence="2 3">
    <name type="scientific">Xylaria grammica</name>
    <dbReference type="NCBI Taxonomy" id="363999"/>
    <lineage>
        <taxon>Eukaryota</taxon>
        <taxon>Fungi</taxon>
        <taxon>Dikarya</taxon>
        <taxon>Ascomycota</taxon>
        <taxon>Pezizomycotina</taxon>
        <taxon>Sordariomycetes</taxon>
        <taxon>Xylariomycetidae</taxon>
        <taxon>Xylariales</taxon>
        <taxon>Xylariaceae</taxon>
        <taxon>Xylaria</taxon>
    </lineage>
</organism>
<dbReference type="SUPFAM" id="SSF56112">
    <property type="entry name" value="Protein kinase-like (PK-like)"/>
    <property type="match status" value="1"/>
</dbReference>
<feature type="domain" description="Aminoglycoside phosphotransferase" evidence="1">
    <location>
        <begin position="160"/>
        <end position="214"/>
    </location>
</feature>
<gene>
    <name evidence="2" type="ORF">EKO27_g7732</name>
</gene>
<dbReference type="Gene3D" id="3.90.1200.10">
    <property type="match status" value="1"/>
</dbReference>
<evidence type="ECO:0000259" key="1">
    <source>
        <dbReference type="Pfam" id="PF01636"/>
    </source>
</evidence>
<dbReference type="InterPro" id="IPR011009">
    <property type="entry name" value="Kinase-like_dom_sf"/>
</dbReference>